<sequence>MLFHRLWQPGGHAFILRRFDTGAISLSTMFKVAFPAAAEDLEKAECSWIKANFDISGANGGGRLRLAGTWVPPAVASYAAPSYGLGNILPPLVSAVPDPTISYRKSTRNTSGAPMSPAPPPYSPPTAPASPTHVAKRRRESPSTPSVPVASNTLLTTTTT</sequence>
<evidence type="ECO:0000313" key="3">
    <source>
        <dbReference type="EMBL" id="KDQ14374.1"/>
    </source>
</evidence>
<reference evidence="4" key="1">
    <citation type="journal article" date="2014" name="Proc. Natl. Acad. Sci. U.S.A.">
        <title>Extensive sampling of basidiomycete genomes demonstrates inadequacy of the white-rot/brown-rot paradigm for wood decay fungi.</title>
        <authorList>
            <person name="Riley R."/>
            <person name="Salamov A.A."/>
            <person name="Brown D.W."/>
            <person name="Nagy L.G."/>
            <person name="Floudas D."/>
            <person name="Held B.W."/>
            <person name="Levasseur A."/>
            <person name="Lombard V."/>
            <person name="Morin E."/>
            <person name="Otillar R."/>
            <person name="Lindquist E.A."/>
            <person name="Sun H."/>
            <person name="LaButti K.M."/>
            <person name="Schmutz J."/>
            <person name="Jabbour D."/>
            <person name="Luo H."/>
            <person name="Baker S.E."/>
            <person name="Pisabarro A.G."/>
            <person name="Walton J.D."/>
            <person name="Blanchette R.A."/>
            <person name="Henrissat B."/>
            <person name="Martin F."/>
            <person name="Cullen D."/>
            <person name="Hibbett D.S."/>
            <person name="Grigoriev I.V."/>
        </authorList>
    </citation>
    <scope>NUCLEOTIDE SEQUENCE [LARGE SCALE GENOMIC DNA]</scope>
    <source>
        <strain evidence="4">FD-172 SS1</strain>
    </source>
</reference>
<dbReference type="GO" id="GO:0070197">
    <property type="term" value="P:meiotic attachment of telomere to nuclear envelope"/>
    <property type="evidence" value="ECO:0007669"/>
    <property type="project" value="InterPro"/>
</dbReference>
<evidence type="ECO:0000256" key="1">
    <source>
        <dbReference type="SAM" id="MobiDB-lite"/>
    </source>
</evidence>
<evidence type="ECO:0000313" key="4">
    <source>
        <dbReference type="Proteomes" id="UP000027195"/>
    </source>
</evidence>
<dbReference type="PANTHER" id="PTHR38044:SF1">
    <property type="entry name" value="BOUQUET FORMATION PROTEIN 4"/>
    <property type="match status" value="1"/>
</dbReference>
<dbReference type="InterPro" id="IPR036887">
    <property type="entry name" value="HTH_APSES_sf"/>
</dbReference>
<feature type="domain" description="HTH APSES-type" evidence="2">
    <location>
        <begin position="1"/>
        <end position="104"/>
    </location>
</feature>
<dbReference type="GO" id="GO:0044820">
    <property type="term" value="P:mitotic telomere tethering at nuclear periphery"/>
    <property type="evidence" value="ECO:0007669"/>
    <property type="project" value="TreeGrafter"/>
</dbReference>
<dbReference type="EMBL" id="KL198038">
    <property type="protein sequence ID" value="KDQ14374.1"/>
    <property type="molecule type" value="Genomic_DNA"/>
</dbReference>
<dbReference type="InterPro" id="IPR003163">
    <property type="entry name" value="Tscrpt_reg_HTH_APSES-type"/>
</dbReference>
<evidence type="ECO:0000259" key="2">
    <source>
        <dbReference type="PROSITE" id="PS51299"/>
    </source>
</evidence>
<keyword evidence="4" id="KW-1185">Reference proteome</keyword>
<organism evidence="3 4">
    <name type="scientific">Botryobasidium botryosum (strain FD-172 SS1)</name>
    <dbReference type="NCBI Taxonomy" id="930990"/>
    <lineage>
        <taxon>Eukaryota</taxon>
        <taxon>Fungi</taxon>
        <taxon>Dikarya</taxon>
        <taxon>Basidiomycota</taxon>
        <taxon>Agaricomycotina</taxon>
        <taxon>Agaricomycetes</taxon>
        <taxon>Cantharellales</taxon>
        <taxon>Botryobasidiaceae</taxon>
        <taxon>Botryobasidium</taxon>
    </lineage>
</organism>
<feature type="compositionally biased region" description="Polar residues" evidence="1">
    <location>
        <begin position="142"/>
        <end position="152"/>
    </location>
</feature>
<accession>A0A067MFV3</accession>
<dbReference type="HOGENOM" id="CLU_1656280_0_0_1"/>
<dbReference type="OrthoDB" id="1935484at2759"/>
<dbReference type="PANTHER" id="PTHR38044">
    <property type="entry name" value="BOUQUET FORMATION PROTEIN 4"/>
    <property type="match status" value="1"/>
</dbReference>
<dbReference type="SUPFAM" id="SSF54616">
    <property type="entry name" value="DNA-binding domain of Mlu1-box binding protein MBP1"/>
    <property type="match status" value="1"/>
</dbReference>
<gene>
    <name evidence="3" type="ORF">BOTBODRAFT_132551</name>
</gene>
<protein>
    <recommendedName>
        <fullName evidence="2">HTH APSES-type domain-containing protein</fullName>
    </recommendedName>
</protein>
<dbReference type="GO" id="GO:1990862">
    <property type="term" value="C:nuclear membrane complex Bqt3-Bqt4"/>
    <property type="evidence" value="ECO:0007669"/>
    <property type="project" value="InterPro"/>
</dbReference>
<dbReference type="Gene3D" id="3.10.260.10">
    <property type="entry name" value="Transcription regulator HTH, APSES-type DNA-binding domain"/>
    <property type="match status" value="1"/>
</dbReference>
<proteinExistence type="predicted"/>
<dbReference type="AlphaFoldDB" id="A0A067MFV3"/>
<feature type="compositionally biased region" description="Pro residues" evidence="1">
    <location>
        <begin position="116"/>
        <end position="128"/>
    </location>
</feature>
<name>A0A067MFV3_BOTB1</name>
<dbReference type="Proteomes" id="UP000027195">
    <property type="component" value="Unassembled WGS sequence"/>
</dbReference>
<feature type="region of interest" description="Disordered" evidence="1">
    <location>
        <begin position="103"/>
        <end position="160"/>
    </location>
</feature>
<dbReference type="PROSITE" id="PS51299">
    <property type="entry name" value="HTH_APSES"/>
    <property type="match status" value="1"/>
</dbReference>
<feature type="non-terminal residue" evidence="3">
    <location>
        <position position="160"/>
    </location>
</feature>
<dbReference type="InParanoid" id="A0A067MFV3"/>
<dbReference type="STRING" id="930990.A0A067MFV3"/>
<dbReference type="GO" id="GO:0003677">
    <property type="term" value="F:DNA binding"/>
    <property type="evidence" value="ECO:0007669"/>
    <property type="project" value="InterPro"/>
</dbReference>
<dbReference type="InterPro" id="IPR037548">
    <property type="entry name" value="Bqt4"/>
</dbReference>